<sequence>MPQYDPVRLNTSPVLPLLVHWVFCYLCACQDDLRRRHERQGRRSADSLLRALPRLSAVSNTTKAITLALATTHGVLGRESED</sequence>
<dbReference type="Proteomes" id="UP000486351">
    <property type="component" value="Unassembled WGS sequence"/>
</dbReference>
<organism evidence="1 2">
    <name type="scientific">Phytophthora fragariae</name>
    <dbReference type="NCBI Taxonomy" id="53985"/>
    <lineage>
        <taxon>Eukaryota</taxon>
        <taxon>Sar</taxon>
        <taxon>Stramenopiles</taxon>
        <taxon>Oomycota</taxon>
        <taxon>Peronosporomycetes</taxon>
        <taxon>Peronosporales</taxon>
        <taxon>Peronosporaceae</taxon>
        <taxon>Phytophthora</taxon>
    </lineage>
</organism>
<proteinExistence type="predicted"/>
<dbReference type="EMBL" id="QXFY01003794">
    <property type="protein sequence ID" value="KAE9282060.1"/>
    <property type="molecule type" value="Genomic_DNA"/>
</dbReference>
<reference evidence="1 2" key="1">
    <citation type="submission" date="2018-09" db="EMBL/GenBank/DDBJ databases">
        <title>Genomic investigation of the strawberry pathogen Phytophthora fragariae indicates pathogenicity is determined by transcriptional variation in three key races.</title>
        <authorList>
            <person name="Adams T.M."/>
            <person name="Armitage A.D."/>
            <person name="Sobczyk M.K."/>
            <person name="Bates H.J."/>
            <person name="Dunwell J.M."/>
            <person name="Nellist C.F."/>
            <person name="Harrison R.J."/>
        </authorList>
    </citation>
    <scope>NUCLEOTIDE SEQUENCE [LARGE SCALE GENOMIC DNA]</scope>
    <source>
        <strain evidence="1 2">NOV-77</strain>
    </source>
</reference>
<dbReference type="AlphaFoldDB" id="A0A6G0QDB6"/>
<protein>
    <submittedName>
        <fullName evidence="1">Uncharacterized protein</fullName>
    </submittedName>
</protein>
<accession>A0A6G0QDB6</accession>
<evidence type="ECO:0000313" key="2">
    <source>
        <dbReference type="Proteomes" id="UP000486351"/>
    </source>
</evidence>
<comment type="caution">
    <text evidence="1">The sequence shown here is derived from an EMBL/GenBank/DDBJ whole genome shotgun (WGS) entry which is preliminary data.</text>
</comment>
<evidence type="ECO:0000313" key="1">
    <source>
        <dbReference type="EMBL" id="KAE9282060.1"/>
    </source>
</evidence>
<gene>
    <name evidence="1" type="ORF">PF008_g27731</name>
</gene>
<name>A0A6G0QDB6_9STRA</name>